<sequence>MFHKIYFTPGEATSGKSQLCLQAIVHANLLHGASSMYMPATRRAARDGAAERIVSNTYLERVSGDGEELLARLRTLRLLLERLSGTPAPVRLLVIDSVAAPTREAARDDYALRAAQLLEISALLRRYADEFELAVLASNHVMDVVDPGEGPGGALQRAATGGRALVSGGREVTPALGLAWASAVDARLFLAREAAASGPVRRTLRVVWSPDLPERVCSFSIGASGARGLLGPSTC</sequence>
<dbReference type="GO" id="GO:0071140">
    <property type="term" value="P:resolution of mitotic recombination intermediates"/>
    <property type="evidence" value="ECO:0007669"/>
    <property type="project" value="TreeGrafter"/>
</dbReference>
<dbReference type="GO" id="GO:0140664">
    <property type="term" value="F:ATP-dependent DNA damage sensor activity"/>
    <property type="evidence" value="ECO:0007669"/>
    <property type="project" value="InterPro"/>
</dbReference>
<accession>A0AAD9MP93</accession>
<gene>
    <name evidence="2" type="ORF">QBZ16_000450</name>
</gene>
<keyword evidence="3" id="KW-1185">Reference proteome</keyword>
<dbReference type="GO" id="GO:0045003">
    <property type="term" value="P:double-strand break repair via synthesis-dependent strand annealing"/>
    <property type="evidence" value="ECO:0007669"/>
    <property type="project" value="TreeGrafter"/>
</dbReference>
<evidence type="ECO:0000259" key="1">
    <source>
        <dbReference type="PROSITE" id="PS50162"/>
    </source>
</evidence>
<organism evidence="2 3">
    <name type="scientific">Prototheca wickerhamii</name>
    <dbReference type="NCBI Taxonomy" id="3111"/>
    <lineage>
        <taxon>Eukaryota</taxon>
        <taxon>Viridiplantae</taxon>
        <taxon>Chlorophyta</taxon>
        <taxon>core chlorophytes</taxon>
        <taxon>Trebouxiophyceae</taxon>
        <taxon>Chlorellales</taxon>
        <taxon>Chlorellaceae</taxon>
        <taxon>Prototheca</taxon>
    </lineage>
</organism>
<dbReference type="GO" id="GO:0005524">
    <property type="term" value="F:ATP binding"/>
    <property type="evidence" value="ECO:0007669"/>
    <property type="project" value="InterPro"/>
</dbReference>
<protein>
    <recommendedName>
        <fullName evidence="1">RecA family profile 1 domain-containing protein</fullName>
    </recommendedName>
</protein>
<dbReference type="GO" id="GO:0005657">
    <property type="term" value="C:replication fork"/>
    <property type="evidence" value="ECO:0007669"/>
    <property type="project" value="TreeGrafter"/>
</dbReference>
<dbReference type="InterPro" id="IPR027417">
    <property type="entry name" value="P-loop_NTPase"/>
</dbReference>
<evidence type="ECO:0000313" key="2">
    <source>
        <dbReference type="EMBL" id="KAK2080596.1"/>
    </source>
</evidence>
<dbReference type="SUPFAM" id="SSF52540">
    <property type="entry name" value="P-loop containing nucleoside triphosphate hydrolases"/>
    <property type="match status" value="1"/>
</dbReference>
<feature type="domain" description="RecA family profile 1" evidence="1">
    <location>
        <begin position="1"/>
        <end position="141"/>
    </location>
</feature>
<dbReference type="Pfam" id="PF08423">
    <property type="entry name" value="Rad51"/>
    <property type="match status" value="1"/>
</dbReference>
<name>A0AAD9MP93_PROWI</name>
<evidence type="ECO:0000313" key="3">
    <source>
        <dbReference type="Proteomes" id="UP001255856"/>
    </source>
</evidence>
<dbReference type="AlphaFoldDB" id="A0AAD9MP93"/>
<dbReference type="PANTHER" id="PTHR46487:SF1">
    <property type="entry name" value="DNA REPAIR PROTEIN XRCC3"/>
    <property type="match status" value="1"/>
</dbReference>
<dbReference type="InterPro" id="IPR020588">
    <property type="entry name" value="RecA_ATP-bd"/>
</dbReference>
<reference evidence="2" key="1">
    <citation type="submission" date="2021-01" db="EMBL/GenBank/DDBJ databases">
        <authorList>
            <person name="Eckstrom K.M.E."/>
        </authorList>
    </citation>
    <scope>NUCLEOTIDE SEQUENCE</scope>
    <source>
        <strain evidence="2">UVCC 0001</strain>
    </source>
</reference>
<dbReference type="Proteomes" id="UP001255856">
    <property type="component" value="Unassembled WGS sequence"/>
</dbReference>
<dbReference type="Gene3D" id="3.40.50.300">
    <property type="entry name" value="P-loop containing nucleotide triphosphate hydrolases"/>
    <property type="match status" value="1"/>
</dbReference>
<dbReference type="GO" id="GO:0033065">
    <property type="term" value="C:Rad51C-XRCC3 complex"/>
    <property type="evidence" value="ECO:0007669"/>
    <property type="project" value="TreeGrafter"/>
</dbReference>
<dbReference type="InterPro" id="IPR013632">
    <property type="entry name" value="Rad51_C"/>
</dbReference>
<proteinExistence type="predicted"/>
<dbReference type="GO" id="GO:0000722">
    <property type="term" value="P:telomere maintenance via recombination"/>
    <property type="evidence" value="ECO:0007669"/>
    <property type="project" value="TreeGrafter"/>
</dbReference>
<dbReference type="PANTHER" id="PTHR46487">
    <property type="entry name" value="DNA REPAIR PROTEIN XRCC3"/>
    <property type="match status" value="1"/>
</dbReference>
<dbReference type="GO" id="GO:0090656">
    <property type="term" value="P:t-circle formation"/>
    <property type="evidence" value="ECO:0007669"/>
    <property type="project" value="TreeGrafter"/>
</dbReference>
<dbReference type="EMBL" id="JASFZW010000001">
    <property type="protein sequence ID" value="KAK2080596.1"/>
    <property type="molecule type" value="Genomic_DNA"/>
</dbReference>
<dbReference type="GO" id="GO:0000400">
    <property type="term" value="F:four-way junction DNA binding"/>
    <property type="evidence" value="ECO:0007669"/>
    <property type="project" value="TreeGrafter"/>
</dbReference>
<dbReference type="PROSITE" id="PS50162">
    <property type="entry name" value="RECA_2"/>
    <property type="match status" value="1"/>
</dbReference>
<comment type="caution">
    <text evidence="2">The sequence shown here is derived from an EMBL/GenBank/DDBJ whole genome shotgun (WGS) entry which is preliminary data.</text>
</comment>